<name>A0ABW8YBL2_9FLAO</name>
<gene>
    <name evidence="2" type="ORF">ABS768_04200</name>
</gene>
<dbReference type="Proteomes" id="UP001629059">
    <property type="component" value="Unassembled WGS sequence"/>
</dbReference>
<proteinExistence type="predicted"/>
<dbReference type="InterPro" id="IPR041657">
    <property type="entry name" value="HTH_17"/>
</dbReference>
<keyword evidence="3" id="KW-1185">Reference proteome</keyword>
<comment type="caution">
    <text evidence="2">The sequence shown here is derived from an EMBL/GenBank/DDBJ whole genome shotgun (WGS) entry which is preliminary data.</text>
</comment>
<protein>
    <submittedName>
        <fullName evidence="2">Helix-turn-helix domain-containing protein</fullName>
    </submittedName>
</protein>
<organism evidence="2 3">
    <name type="scientific">Flavobacterium rhizophilum</name>
    <dbReference type="NCBI Taxonomy" id="3163296"/>
    <lineage>
        <taxon>Bacteria</taxon>
        <taxon>Pseudomonadati</taxon>
        <taxon>Bacteroidota</taxon>
        <taxon>Flavobacteriia</taxon>
        <taxon>Flavobacteriales</taxon>
        <taxon>Flavobacteriaceae</taxon>
        <taxon>Flavobacterium</taxon>
    </lineage>
</organism>
<sequence>MKENITREDLFRLAAEIIREVKKIQQPAVPNTNLNEEWLKSKTVRKMLDISAGTLQNIRITGKIRYRKVLGSYYYKKSDILKLFKE</sequence>
<accession>A0ABW8YBL2</accession>
<evidence type="ECO:0000313" key="3">
    <source>
        <dbReference type="Proteomes" id="UP001629059"/>
    </source>
</evidence>
<feature type="domain" description="Helix-turn-helix" evidence="1">
    <location>
        <begin position="38"/>
        <end position="85"/>
    </location>
</feature>
<reference evidence="2 3" key="1">
    <citation type="submission" date="2024-06" db="EMBL/GenBank/DDBJ databases">
        <authorList>
            <person name="Kaempfer P."/>
            <person name="Viver T."/>
        </authorList>
    </citation>
    <scope>NUCLEOTIDE SEQUENCE [LARGE SCALE GENOMIC DNA]</scope>
    <source>
        <strain evidence="2 3">ST-75</strain>
    </source>
</reference>
<dbReference type="PANTHER" id="PTHR34585:SF22">
    <property type="entry name" value="HELIX-TURN-HELIX DOMAIN-CONTAINING PROTEIN"/>
    <property type="match status" value="1"/>
</dbReference>
<dbReference type="Pfam" id="PF12728">
    <property type="entry name" value="HTH_17"/>
    <property type="match status" value="1"/>
</dbReference>
<dbReference type="PANTHER" id="PTHR34585">
    <property type="match status" value="1"/>
</dbReference>
<evidence type="ECO:0000259" key="1">
    <source>
        <dbReference type="Pfam" id="PF12728"/>
    </source>
</evidence>
<dbReference type="EMBL" id="JBELQB010000003">
    <property type="protein sequence ID" value="MFL9836686.1"/>
    <property type="molecule type" value="Genomic_DNA"/>
</dbReference>
<evidence type="ECO:0000313" key="2">
    <source>
        <dbReference type="EMBL" id="MFL9836686.1"/>
    </source>
</evidence>
<dbReference type="RefSeq" id="WP_408073717.1">
    <property type="nucleotide sequence ID" value="NZ_JBELQB010000003.1"/>
</dbReference>